<evidence type="ECO:0000259" key="1">
    <source>
        <dbReference type="Pfam" id="PF00535"/>
    </source>
</evidence>
<protein>
    <submittedName>
        <fullName evidence="2">Glycosyltransferase</fullName>
        <ecNumber evidence="2">2.4.-.-</ecNumber>
    </submittedName>
</protein>
<dbReference type="Proteomes" id="UP001430755">
    <property type="component" value="Unassembled WGS sequence"/>
</dbReference>
<dbReference type="PANTHER" id="PTHR22916:SF3">
    <property type="entry name" value="UDP-GLCNAC:BETAGAL BETA-1,3-N-ACETYLGLUCOSAMINYLTRANSFERASE-LIKE PROTEIN 1"/>
    <property type="match status" value="1"/>
</dbReference>
<dbReference type="InterPro" id="IPR001173">
    <property type="entry name" value="Glyco_trans_2-like"/>
</dbReference>
<dbReference type="EMBL" id="JAJMLW010000002">
    <property type="protein sequence ID" value="MCI2241770.1"/>
    <property type="molecule type" value="Genomic_DNA"/>
</dbReference>
<sequence>MTNPSLSILIPVYNVEPYLRQCLESIVAQAFEDYEVLCVDDGSTDGSGALLDEFCALNERFVVLHKENGGYGAAVNYALDRARGEYVGIVEPDDYLVPNAYELLMDAARQTGSPDIVKGAYWRVLPADADGKCALLPANYLHCVEKVGAPFTLKDDAEFLYHHPSIWSAVYRKDFLVGKGIRMREIPGAGWADNPFLIETLAQAKSIVYVDEPVYCYREFNVGSSSNVKDPSIIWNRWFDMDEILANLGISDPKILEGHYNRGLYYAHMLEEEFGDDPVARQAITNMVKRMDYNAVTRSSKIGVDLKEVMRRNTGVVRRALCKVLRVFG</sequence>
<keyword evidence="2" id="KW-0328">Glycosyltransferase</keyword>
<dbReference type="Gene3D" id="3.90.550.10">
    <property type="entry name" value="Spore Coat Polysaccharide Biosynthesis Protein SpsA, Chain A"/>
    <property type="match status" value="1"/>
</dbReference>
<dbReference type="PANTHER" id="PTHR22916">
    <property type="entry name" value="GLYCOSYLTRANSFERASE"/>
    <property type="match status" value="1"/>
</dbReference>
<name>A0ABS9WGQ9_9ACTN</name>
<proteinExistence type="predicted"/>
<comment type="caution">
    <text evidence="2">The sequence shown here is derived from an EMBL/GenBank/DDBJ whole genome shotgun (WGS) entry which is preliminary data.</text>
</comment>
<dbReference type="CDD" id="cd00761">
    <property type="entry name" value="Glyco_tranf_GTA_type"/>
    <property type="match status" value="1"/>
</dbReference>
<feature type="domain" description="Glycosyltransferase 2-like" evidence="1">
    <location>
        <begin position="7"/>
        <end position="112"/>
    </location>
</feature>
<organism evidence="2 3">
    <name type="scientific">Adlercreutzia faecimuris</name>
    <dbReference type="NCBI Taxonomy" id="2897341"/>
    <lineage>
        <taxon>Bacteria</taxon>
        <taxon>Bacillati</taxon>
        <taxon>Actinomycetota</taxon>
        <taxon>Coriobacteriia</taxon>
        <taxon>Eggerthellales</taxon>
        <taxon>Eggerthellaceae</taxon>
        <taxon>Adlercreutzia</taxon>
    </lineage>
</organism>
<keyword evidence="3" id="KW-1185">Reference proteome</keyword>
<keyword evidence="2" id="KW-0808">Transferase</keyword>
<evidence type="ECO:0000313" key="2">
    <source>
        <dbReference type="EMBL" id="MCI2241770.1"/>
    </source>
</evidence>
<dbReference type="RefSeq" id="WP_242164337.1">
    <property type="nucleotide sequence ID" value="NZ_JAJMLW010000002.1"/>
</dbReference>
<accession>A0ABS9WGQ9</accession>
<dbReference type="SUPFAM" id="SSF53448">
    <property type="entry name" value="Nucleotide-diphospho-sugar transferases"/>
    <property type="match status" value="1"/>
</dbReference>
<evidence type="ECO:0000313" key="3">
    <source>
        <dbReference type="Proteomes" id="UP001430755"/>
    </source>
</evidence>
<reference evidence="2" key="1">
    <citation type="submission" date="2021-11" db="EMBL/GenBank/DDBJ databases">
        <title>A Novel Adlercreutzia Species, isolated from a Allomyrina dichotoma larva feces.</title>
        <authorList>
            <person name="Suh M.K."/>
        </authorList>
    </citation>
    <scope>NUCLEOTIDE SEQUENCE</scope>
    <source>
        <strain evidence="2">JBNU-10</strain>
    </source>
</reference>
<dbReference type="InterPro" id="IPR029044">
    <property type="entry name" value="Nucleotide-diphossugar_trans"/>
</dbReference>
<dbReference type="EC" id="2.4.-.-" evidence="2"/>
<dbReference type="GO" id="GO:0016757">
    <property type="term" value="F:glycosyltransferase activity"/>
    <property type="evidence" value="ECO:0007669"/>
    <property type="project" value="UniProtKB-KW"/>
</dbReference>
<dbReference type="Pfam" id="PF00535">
    <property type="entry name" value="Glycos_transf_2"/>
    <property type="match status" value="1"/>
</dbReference>
<gene>
    <name evidence="2" type="ORF">LPT13_05295</name>
</gene>